<dbReference type="RefSeq" id="WP_406831452.1">
    <property type="nucleotide sequence ID" value="NZ_CP157483.1"/>
</dbReference>
<evidence type="ECO:0000313" key="3">
    <source>
        <dbReference type="EMBL" id="XBO43999.1"/>
    </source>
</evidence>
<evidence type="ECO:0000256" key="2">
    <source>
        <dbReference type="SAM" id="SignalP"/>
    </source>
</evidence>
<dbReference type="EMBL" id="CP157483">
    <property type="protein sequence ID" value="XBO43999.1"/>
    <property type="molecule type" value="Genomic_DNA"/>
</dbReference>
<accession>A0AAU7JV59</accession>
<reference evidence="3" key="1">
    <citation type="submission" date="2024-05" db="EMBL/GenBank/DDBJ databases">
        <authorList>
            <person name="Kim S."/>
            <person name="Heo J."/>
            <person name="Choi H."/>
            <person name="Choi Y."/>
            <person name="Kwon S.-W."/>
            <person name="Kim Y."/>
        </authorList>
    </citation>
    <scope>NUCLEOTIDE SEQUENCE</scope>
    <source>
        <strain evidence="3">KACC 23699</strain>
    </source>
</reference>
<feature type="transmembrane region" description="Helical" evidence="1">
    <location>
        <begin position="165"/>
        <end position="190"/>
    </location>
</feature>
<name>A0AAU7JV59_9MICO</name>
<dbReference type="InterPro" id="IPR008993">
    <property type="entry name" value="TIMP-like_OB-fold"/>
</dbReference>
<keyword evidence="1" id="KW-1133">Transmembrane helix</keyword>
<feature type="chain" id="PRO_5043548986" description="Tissue inhibitor of metalloproteinase" evidence="2">
    <location>
        <begin position="26"/>
        <end position="195"/>
    </location>
</feature>
<dbReference type="SUPFAM" id="SSF50242">
    <property type="entry name" value="TIMP-like"/>
    <property type="match status" value="1"/>
</dbReference>
<keyword evidence="1" id="KW-0472">Membrane</keyword>
<proteinExistence type="predicted"/>
<protein>
    <recommendedName>
        <fullName evidence="4">Tissue inhibitor of metalloproteinase</fullName>
    </recommendedName>
</protein>
<feature type="signal peptide" evidence="2">
    <location>
        <begin position="1"/>
        <end position="25"/>
    </location>
</feature>
<dbReference type="Gene3D" id="2.40.50.120">
    <property type="match status" value="1"/>
</dbReference>
<dbReference type="PROSITE" id="PS51257">
    <property type="entry name" value="PROKAR_LIPOPROTEIN"/>
    <property type="match status" value="1"/>
</dbReference>
<keyword evidence="1" id="KW-0812">Transmembrane</keyword>
<evidence type="ECO:0008006" key="4">
    <source>
        <dbReference type="Google" id="ProtNLM"/>
    </source>
</evidence>
<organism evidence="3">
    <name type="scientific">Pedococcus sp. KACC 23699</name>
    <dbReference type="NCBI Taxonomy" id="3149228"/>
    <lineage>
        <taxon>Bacteria</taxon>
        <taxon>Bacillati</taxon>
        <taxon>Actinomycetota</taxon>
        <taxon>Actinomycetes</taxon>
        <taxon>Micrococcales</taxon>
        <taxon>Intrasporangiaceae</taxon>
        <taxon>Pedococcus</taxon>
    </lineage>
</organism>
<sequence>MKRAALLVLALAAALVVIPGTAAFACSCAGLPVADEVARADLVVVGVVGAAVGAGQTVTRPVTVTRTLKGVAGPRLDVSSARDGASCGLEVELGREYVVFAAERGGTMTADLCGGTAPADEEHLRQVEAVTGPGQVVRAEPATAPARAMAHTPVDAPPADPADPWLPAGTAAAVAAIVVTTLGVLGVVLARRRRT</sequence>
<dbReference type="AlphaFoldDB" id="A0AAU7JV59"/>
<gene>
    <name evidence="3" type="ORF">ABEG17_01325</name>
</gene>
<keyword evidence="2" id="KW-0732">Signal</keyword>
<evidence type="ECO:0000256" key="1">
    <source>
        <dbReference type="SAM" id="Phobius"/>
    </source>
</evidence>